<dbReference type="STRING" id="431595.K3WPP9"/>
<accession>K3WPP9</accession>
<dbReference type="EMBL" id="GL376560">
    <property type="status" value="NOT_ANNOTATED_CDS"/>
    <property type="molecule type" value="Genomic_DNA"/>
</dbReference>
<reference evidence="14" key="1">
    <citation type="journal article" date="2010" name="Genome Biol.">
        <title>Genome sequence of the necrotrophic plant pathogen Pythium ultimum reveals original pathogenicity mechanisms and effector repertoire.</title>
        <authorList>
            <person name="Levesque C.A."/>
            <person name="Brouwer H."/>
            <person name="Cano L."/>
            <person name="Hamilton J.P."/>
            <person name="Holt C."/>
            <person name="Huitema E."/>
            <person name="Raffaele S."/>
            <person name="Robideau G.P."/>
            <person name="Thines M."/>
            <person name="Win J."/>
            <person name="Zerillo M.M."/>
            <person name="Beakes G.W."/>
            <person name="Boore J.L."/>
            <person name="Busam D."/>
            <person name="Dumas B."/>
            <person name="Ferriera S."/>
            <person name="Fuerstenberg S.I."/>
            <person name="Gachon C.M."/>
            <person name="Gaulin E."/>
            <person name="Govers F."/>
            <person name="Grenville-Briggs L."/>
            <person name="Horner N."/>
            <person name="Hostetler J."/>
            <person name="Jiang R.H."/>
            <person name="Johnson J."/>
            <person name="Krajaejun T."/>
            <person name="Lin H."/>
            <person name="Meijer H.J."/>
            <person name="Moore B."/>
            <person name="Morris P."/>
            <person name="Phuntmart V."/>
            <person name="Puiu D."/>
            <person name="Shetty J."/>
            <person name="Stajich J.E."/>
            <person name="Tripathy S."/>
            <person name="Wawra S."/>
            <person name="van West P."/>
            <person name="Whitty B.R."/>
            <person name="Coutinho P.M."/>
            <person name="Henrissat B."/>
            <person name="Martin F."/>
            <person name="Thomas P.D."/>
            <person name="Tyler B.M."/>
            <person name="De Vries R.P."/>
            <person name="Kamoun S."/>
            <person name="Yandell M."/>
            <person name="Tisserat N."/>
            <person name="Buell C.R."/>
        </authorList>
    </citation>
    <scope>NUCLEOTIDE SEQUENCE</scope>
    <source>
        <strain evidence="14">DAOM:BR144</strain>
    </source>
</reference>
<evidence type="ECO:0000313" key="13">
    <source>
        <dbReference type="EnsemblProtists" id="PYU1_T006941"/>
    </source>
</evidence>
<dbReference type="eggNOG" id="KOG0547">
    <property type="taxonomic scope" value="Eukaryota"/>
</dbReference>
<dbReference type="VEuPathDB" id="FungiDB:PYU1_G006926"/>
<comment type="similarity">
    <text evidence="9">Belongs to the Tom70 family.</text>
</comment>
<evidence type="ECO:0000256" key="9">
    <source>
        <dbReference type="ARBA" id="ARBA00038030"/>
    </source>
</evidence>
<dbReference type="PANTHER" id="PTHR46208:SF1">
    <property type="entry name" value="MITOCHONDRIAL IMPORT RECEPTOR SUBUNIT TOM70"/>
    <property type="match status" value="1"/>
</dbReference>
<dbReference type="Proteomes" id="UP000019132">
    <property type="component" value="Unassembled WGS sequence"/>
</dbReference>
<keyword evidence="2" id="KW-0812">Transmembrane</keyword>
<feature type="domain" description="Rhodanese" evidence="12">
    <location>
        <begin position="125"/>
        <end position="223"/>
    </location>
</feature>
<dbReference type="OMA" id="AMSVHKW"/>
<keyword evidence="8" id="KW-0472">Membrane</keyword>
<feature type="repeat" description="TPR" evidence="10">
    <location>
        <begin position="981"/>
        <end position="1014"/>
    </location>
</feature>
<dbReference type="InterPro" id="IPR011990">
    <property type="entry name" value="TPR-like_helical_dom_sf"/>
</dbReference>
<dbReference type="SMART" id="SM00028">
    <property type="entry name" value="TPR"/>
    <property type="match status" value="10"/>
</dbReference>
<dbReference type="SUPFAM" id="SSF52821">
    <property type="entry name" value="Rhodanese/Cell cycle control phosphatase"/>
    <property type="match status" value="1"/>
</dbReference>
<dbReference type="GO" id="GO:0005741">
    <property type="term" value="C:mitochondrial outer membrane"/>
    <property type="evidence" value="ECO:0007669"/>
    <property type="project" value="UniProtKB-SubCell"/>
</dbReference>
<keyword evidence="3" id="KW-0677">Repeat</keyword>
<comment type="subcellular location">
    <subcellularLocation>
        <location evidence="1">Mitochondrion outer membrane</location>
        <topology evidence="1">Single-pass membrane protein</topology>
    </subcellularLocation>
</comment>
<evidence type="ECO:0000256" key="6">
    <source>
        <dbReference type="ARBA" id="ARBA00022989"/>
    </source>
</evidence>
<feature type="repeat" description="TPR" evidence="10">
    <location>
        <begin position="947"/>
        <end position="980"/>
    </location>
</feature>
<protein>
    <recommendedName>
        <fullName evidence="12">Rhodanese domain-containing protein</fullName>
    </recommendedName>
</protein>
<evidence type="ECO:0000256" key="10">
    <source>
        <dbReference type="PROSITE-ProRule" id="PRU00339"/>
    </source>
</evidence>
<reference evidence="14" key="2">
    <citation type="submission" date="2010-04" db="EMBL/GenBank/DDBJ databases">
        <authorList>
            <person name="Buell R."/>
            <person name="Hamilton J."/>
            <person name="Hostetler J."/>
        </authorList>
    </citation>
    <scope>NUCLEOTIDE SEQUENCE [LARGE SCALE GENOMIC DNA]</scope>
    <source>
        <strain evidence="14">DAOM:BR144</strain>
    </source>
</reference>
<organism evidence="13 14">
    <name type="scientific">Globisporangium ultimum (strain ATCC 200006 / CBS 805.95 / DAOM BR144)</name>
    <name type="common">Pythium ultimum</name>
    <dbReference type="NCBI Taxonomy" id="431595"/>
    <lineage>
        <taxon>Eukaryota</taxon>
        <taxon>Sar</taxon>
        <taxon>Stramenopiles</taxon>
        <taxon>Oomycota</taxon>
        <taxon>Peronosporomycetes</taxon>
        <taxon>Pythiales</taxon>
        <taxon>Pythiaceae</taxon>
        <taxon>Globisporangium</taxon>
    </lineage>
</organism>
<dbReference type="InterPro" id="IPR001763">
    <property type="entry name" value="Rhodanese-like_dom"/>
</dbReference>
<dbReference type="InParanoid" id="K3WPP9"/>
<evidence type="ECO:0000256" key="8">
    <source>
        <dbReference type="ARBA" id="ARBA00023136"/>
    </source>
</evidence>
<dbReference type="SUPFAM" id="SSF48452">
    <property type="entry name" value="TPR-like"/>
    <property type="match status" value="2"/>
</dbReference>
<evidence type="ECO:0000256" key="11">
    <source>
        <dbReference type="SAM" id="MobiDB-lite"/>
    </source>
</evidence>
<dbReference type="HOGENOM" id="CLU_009297_0_0_1"/>
<keyword evidence="6" id="KW-1133">Transmembrane helix</keyword>
<dbReference type="Pfam" id="PF13432">
    <property type="entry name" value="TPR_16"/>
    <property type="match status" value="2"/>
</dbReference>
<keyword evidence="5 10" id="KW-0802">TPR repeat</keyword>
<evidence type="ECO:0000256" key="1">
    <source>
        <dbReference type="ARBA" id="ARBA00004572"/>
    </source>
</evidence>
<name>K3WPP9_GLOUD</name>
<evidence type="ECO:0000256" key="4">
    <source>
        <dbReference type="ARBA" id="ARBA00022787"/>
    </source>
</evidence>
<dbReference type="PROSITE" id="PS50293">
    <property type="entry name" value="TPR_REGION"/>
    <property type="match status" value="1"/>
</dbReference>
<feature type="region of interest" description="Disordered" evidence="11">
    <location>
        <begin position="283"/>
        <end position="313"/>
    </location>
</feature>
<dbReference type="Gene3D" id="3.40.250.10">
    <property type="entry name" value="Rhodanese-like domain"/>
    <property type="match status" value="1"/>
</dbReference>
<evidence type="ECO:0000313" key="14">
    <source>
        <dbReference type="Proteomes" id="UP000019132"/>
    </source>
</evidence>
<dbReference type="PROSITE" id="PS50206">
    <property type="entry name" value="RHODANESE_3"/>
    <property type="match status" value="1"/>
</dbReference>
<evidence type="ECO:0000256" key="2">
    <source>
        <dbReference type="ARBA" id="ARBA00022692"/>
    </source>
</evidence>
<keyword evidence="14" id="KW-1185">Reference proteome</keyword>
<dbReference type="PROSITE" id="PS50005">
    <property type="entry name" value="TPR"/>
    <property type="match status" value="4"/>
</dbReference>
<reference evidence="13" key="3">
    <citation type="submission" date="2015-02" db="UniProtKB">
        <authorList>
            <consortium name="EnsemblProtists"/>
        </authorList>
    </citation>
    <scope>IDENTIFICATION</scope>
    <source>
        <strain evidence="13">DAOM BR144</strain>
    </source>
</reference>
<keyword evidence="4" id="KW-1000">Mitochondrion outer membrane</keyword>
<evidence type="ECO:0000256" key="7">
    <source>
        <dbReference type="ARBA" id="ARBA00023128"/>
    </source>
</evidence>
<dbReference type="Gene3D" id="1.25.40.10">
    <property type="entry name" value="Tetratricopeptide repeat domain"/>
    <property type="match status" value="2"/>
</dbReference>
<dbReference type="InterPro" id="IPR019734">
    <property type="entry name" value="TPR_rpt"/>
</dbReference>
<evidence type="ECO:0000256" key="5">
    <source>
        <dbReference type="ARBA" id="ARBA00022803"/>
    </source>
</evidence>
<evidence type="ECO:0000259" key="12">
    <source>
        <dbReference type="PROSITE" id="PS50206"/>
    </source>
</evidence>
<keyword evidence="7" id="KW-0496">Mitochondrion</keyword>
<dbReference type="AlphaFoldDB" id="K3WPP9"/>
<feature type="repeat" description="TPR" evidence="10">
    <location>
        <begin position="913"/>
        <end position="946"/>
    </location>
</feature>
<feature type="compositionally biased region" description="Acidic residues" evidence="11">
    <location>
        <begin position="289"/>
        <end position="313"/>
    </location>
</feature>
<sequence length="1082" mass="119982">MGMAAQQLSVRLLSSRLHDSNDAIAKLLLPHKLQVSHEAPMDATATTSVTGFADKKQQFAVACLLHWTLNSTTAVPHEPVSISLNDMDSGSWLALHEALGCEKNQLEMTDSLRVVAEDALISDVLEKNVQIVDCRALEAFLGLDASEQVAGHLDGAWNVPFQSVFGLDDTTLLSVEELHDVIVKDAGIDLETPVAVLSSDAIEAALIATCLFLCGHDTVSLCLLALTDELVTTLPTEFTSGIFQHHQLVHADDTGAFDLSPLSEAIEGIGEAAAKEVDDAYAKRLSGKDEDEDTQSESDEDEEDAMQPSAEEETVWVKDGKRFFDMPSPITKKVFLDASHVIFRVVSFVLAPYGFPAALHDTLSLSEVKTQFGSLFQDVIEVCSDLVYSLKGLNEGAMAMSVHKWVEEKHDKDCSARVKAINELWESLYDVPRVIEVPDVPEEHILEIATRLKEKLETAVRKRAPWAFEADDSEDDTDDGESQRKLSAGWQYMYPAVVYSLGFIPQEPAANHKKLSTLQIKSFVQAVAEAIWDVVGEEPLSQLEFQVLCDTMKPENKSAVEEIAQAAEQSLYVVKHVLTRSIPKGDDEYASNLTAVRNAVEEGNRKFRSSRHQVALAAYSKAFEHLPLFHKDLEKAIVGRANCFIQLKQLDMARAEAEIALRLDPFSSGAYTCLGAIEEKESRPEEAMQHFVTSFILDGSRSPEHAEAIDRVSRLVGRNVAKEVFNKMEMMRELPSPWLVQSYFDSFEHDADNGAKVPFDIEKKNAIPAAELDAETLLYRAIHHKRTRNYKEAQSDARAVLEMELDNDLRALALNLHASFLYVAGDVNAAVDTISKSLELKPDFVNSLVKKGGFLSELGEIEAATLCFDEAIELDPNDADVHLHMGQMELLDGNYYKAVQCLRRSMSRSEALAVTHVSYGMALYKSGSIYQANDVFEEAVKAFPQSPEVHLFQGEVLADQGNYRDAMKHFLQALELSPECPLPFLNAGRVYVGTNDPMRAIAHFEQALEIDPRCSSAHLDIAQVLFAQGRTQEAFAHFDLAAMCCRFLPEVEEVCSCRAMAKMQLKVTEILGVELRHIMRSK</sequence>
<dbReference type="PANTHER" id="PTHR46208">
    <property type="entry name" value="MITOCHONDRIAL IMPORT RECEPTOR SUBUNIT TOM70"/>
    <property type="match status" value="1"/>
</dbReference>
<evidence type="ECO:0000256" key="3">
    <source>
        <dbReference type="ARBA" id="ARBA00022737"/>
    </source>
</evidence>
<dbReference type="Pfam" id="PF13181">
    <property type="entry name" value="TPR_8"/>
    <property type="match status" value="1"/>
</dbReference>
<dbReference type="InterPro" id="IPR036873">
    <property type="entry name" value="Rhodanese-like_dom_sf"/>
</dbReference>
<feature type="repeat" description="TPR" evidence="10">
    <location>
        <begin position="845"/>
        <end position="878"/>
    </location>
</feature>
<proteinExistence type="inferred from homology"/>
<dbReference type="EnsemblProtists" id="PYU1_T006941">
    <property type="protein sequence ID" value="PYU1_T006941"/>
    <property type="gene ID" value="PYU1_G006926"/>
</dbReference>